<dbReference type="GO" id="GO:0003677">
    <property type="term" value="F:DNA binding"/>
    <property type="evidence" value="ECO:0007669"/>
    <property type="project" value="InterPro"/>
</dbReference>
<dbReference type="GO" id="GO:0015074">
    <property type="term" value="P:DNA integration"/>
    <property type="evidence" value="ECO:0007669"/>
    <property type="project" value="InterPro"/>
</dbReference>
<comment type="caution">
    <text evidence="2">The sequence shown here is derived from an EMBL/GenBank/DDBJ whole genome shotgun (WGS) entry which is preliminary data.</text>
</comment>
<dbReference type="InterPro" id="IPR046341">
    <property type="entry name" value="SET_dom_sf"/>
</dbReference>
<name>A0A9W9Z0B9_9CNID</name>
<proteinExistence type="predicted"/>
<dbReference type="OrthoDB" id="5987048at2759"/>
<reference evidence="2" key="1">
    <citation type="submission" date="2023-01" db="EMBL/GenBank/DDBJ databases">
        <title>Genome assembly of the deep-sea coral Lophelia pertusa.</title>
        <authorList>
            <person name="Herrera S."/>
            <person name="Cordes E."/>
        </authorList>
    </citation>
    <scope>NUCLEOTIDE SEQUENCE</scope>
    <source>
        <strain evidence="2">USNM1676648</strain>
        <tissue evidence="2">Polyp</tissue>
    </source>
</reference>
<evidence type="ECO:0008006" key="4">
    <source>
        <dbReference type="Google" id="ProtNLM"/>
    </source>
</evidence>
<dbReference type="GO" id="GO:0006310">
    <property type="term" value="P:DNA recombination"/>
    <property type="evidence" value="ECO:0007669"/>
    <property type="project" value="InterPro"/>
</dbReference>
<feature type="compositionally biased region" description="Basic and acidic residues" evidence="1">
    <location>
        <begin position="259"/>
        <end position="271"/>
    </location>
</feature>
<accession>A0A9W9Z0B9</accession>
<evidence type="ECO:0000256" key="1">
    <source>
        <dbReference type="SAM" id="MobiDB-lite"/>
    </source>
</evidence>
<dbReference type="PANTHER" id="PTHR33480:SF1">
    <property type="entry name" value="TYR RECOMBINASE DOMAIN-CONTAINING PROTEIN"/>
    <property type="match status" value="1"/>
</dbReference>
<feature type="compositionally biased region" description="Basic and acidic residues" evidence="1">
    <location>
        <begin position="306"/>
        <end position="341"/>
    </location>
</feature>
<feature type="compositionally biased region" description="Low complexity" evidence="1">
    <location>
        <begin position="1018"/>
        <end position="1038"/>
    </location>
</feature>
<dbReference type="PANTHER" id="PTHR33480">
    <property type="entry name" value="SET DOMAIN-CONTAINING PROTEIN-RELATED"/>
    <property type="match status" value="1"/>
</dbReference>
<organism evidence="2 3">
    <name type="scientific">Desmophyllum pertusum</name>
    <dbReference type="NCBI Taxonomy" id="174260"/>
    <lineage>
        <taxon>Eukaryota</taxon>
        <taxon>Metazoa</taxon>
        <taxon>Cnidaria</taxon>
        <taxon>Anthozoa</taxon>
        <taxon>Hexacorallia</taxon>
        <taxon>Scleractinia</taxon>
        <taxon>Caryophylliina</taxon>
        <taxon>Caryophylliidae</taxon>
        <taxon>Desmophyllum</taxon>
    </lineage>
</organism>
<dbReference type="EMBL" id="MU826834">
    <property type="protein sequence ID" value="KAJ7372827.1"/>
    <property type="molecule type" value="Genomic_DNA"/>
</dbReference>
<keyword evidence="3" id="KW-1185">Reference proteome</keyword>
<sequence length="1054" mass="118709">MRKIKEGKTYLALYALRDIAIGEELRYDYGVKDLPWRKLKDKQQMPVNSEAFACTVDEARGKDKEEVSVNSEDFPSTVDEASSKVSVNSEAFACTVDEASGKANRKADDKVEGNLQNCATTVFRDKEEESVNSEDFACTVDEASGKDKQQMPVNSEAFACTVDEARGKDKEEVSVNSEDFPSTVDEASSKVSVNSEAFACTVDEASGKGLNIPLGVLYGHLAEEEPVEPSSDIEFVLDSSEENYKEPHSPVFSRKRPRDSRSDEEYKDPHVTMKKNSRKKTKAVILETDSEGEEDDSASVGANCDSSRREKIKSTELEVETKEDEAVARKRPHDGRSDECKGLHVTTKKNSWKRTKAVILKKESKREQDDGASVKLEVETKEDEEVVISCSKKGKYNARIYDKRHSCFYCDKLCAKIARHYEHHHEHEAEVAEAFAYPRGSKDRRKALEKLRLRGNFHHNLRVLECKSGELIVMRRPGEDEDCSQDDYLPCTHCLGFVKRNDLWRHNKACTFKSGDKDDKTDEEDGDYMKCQKLQAKSKLLVLPSICPGKSSPFQEVVASMRSDHITLVARNDSIISAFGAMMVEKLGTRRSHDISQNMRNVARLLISLREAEHNENAQLSQFLRPDKFDVVVQCVMDISKFDVKMGEKQVGTPSLALHVGHSLKKCVGIVRGKALREKDKGLLEDVEHFEKLMEAEWNYRISHHSLTTLNDRRHNQPDLLPITSDLQKLKEYITAKIISLTSQLQATSRPALRTWRELSELVLNRLILFNKRRGGETARLRVETYTSRPDWHKSTNQDVVASLSDMEQQLFKRLDMVEIKGKRGRKVPILLTKDVKKAIDVLVEKRSEVGVNPDNPYLFAATGNGSLGHLRPWECMKKVATNEDLQLEKPEAVTSTRLRKYVATVSQILDLQENELDWLARHLGHDIQVHREYYRLHESTIELAKVGKILTTVDEGKTTQWAGKSLDEIDLNTDIGPVADDGESGTEDDSGSDSDTELPSPSVNVRNQRQKGMERPSTSSKSNETSVSKTSASASASNGMLVNISCHTLKCLL</sequence>
<feature type="compositionally biased region" description="Basic residues" evidence="1">
    <location>
        <begin position="272"/>
        <end position="282"/>
    </location>
</feature>
<evidence type="ECO:0000313" key="2">
    <source>
        <dbReference type="EMBL" id="KAJ7372827.1"/>
    </source>
</evidence>
<feature type="compositionally biased region" description="Acidic residues" evidence="1">
    <location>
        <begin position="288"/>
        <end position="297"/>
    </location>
</feature>
<feature type="compositionally biased region" description="Acidic residues" evidence="1">
    <location>
        <begin position="981"/>
        <end position="997"/>
    </location>
</feature>
<dbReference type="Gene3D" id="1.10.443.10">
    <property type="entry name" value="Intergrase catalytic core"/>
    <property type="match status" value="1"/>
</dbReference>
<evidence type="ECO:0000313" key="3">
    <source>
        <dbReference type="Proteomes" id="UP001163046"/>
    </source>
</evidence>
<dbReference type="Gene3D" id="2.170.270.10">
    <property type="entry name" value="SET domain"/>
    <property type="match status" value="1"/>
</dbReference>
<dbReference type="InterPro" id="IPR013762">
    <property type="entry name" value="Integrase-like_cat_sf"/>
</dbReference>
<gene>
    <name evidence="2" type="ORF">OS493_016750</name>
</gene>
<protein>
    <recommendedName>
        <fullName evidence="4">SET domain-containing protein</fullName>
    </recommendedName>
</protein>
<dbReference type="SUPFAM" id="SSF82199">
    <property type="entry name" value="SET domain"/>
    <property type="match status" value="1"/>
</dbReference>
<feature type="region of interest" description="Disordered" evidence="1">
    <location>
        <begin position="973"/>
        <end position="1038"/>
    </location>
</feature>
<dbReference type="Proteomes" id="UP001163046">
    <property type="component" value="Unassembled WGS sequence"/>
</dbReference>
<dbReference type="AlphaFoldDB" id="A0A9W9Z0B9"/>
<feature type="region of interest" description="Disordered" evidence="1">
    <location>
        <begin position="240"/>
        <end position="341"/>
    </location>
</feature>